<organism evidence="9 10">
    <name type="scientific">Lepidopterella palustris CBS 459.81</name>
    <dbReference type="NCBI Taxonomy" id="1314670"/>
    <lineage>
        <taxon>Eukaryota</taxon>
        <taxon>Fungi</taxon>
        <taxon>Dikarya</taxon>
        <taxon>Ascomycota</taxon>
        <taxon>Pezizomycotina</taxon>
        <taxon>Dothideomycetes</taxon>
        <taxon>Pleosporomycetidae</taxon>
        <taxon>Mytilinidiales</taxon>
        <taxon>Argynnaceae</taxon>
        <taxon>Lepidopterella</taxon>
    </lineage>
</organism>
<feature type="transmembrane region" description="Helical" evidence="7">
    <location>
        <begin position="593"/>
        <end position="617"/>
    </location>
</feature>
<evidence type="ECO:0000313" key="9">
    <source>
        <dbReference type="EMBL" id="OCK83457.1"/>
    </source>
</evidence>
<dbReference type="SUPFAM" id="SSF103473">
    <property type="entry name" value="MFS general substrate transporter"/>
    <property type="match status" value="1"/>
</dbReference>
<keyword evidence="3 7" id="KW-0812">Transmembrane</keyword>
<keyword evidence="4 7" id="KW-1133">Transmembrane helix</keyword>
<dbReference type="OrthoDB" id="4500315at2759"/>
<comment type="subcellular location">
    <subcellularLocation>
        <location evidence="1">Membrane</location>
        <topology evidence="1">Multi-pass membrane protein</topology>
    </subcellularLocation>
</comment>
<feature type="region of interest" description="Disordered" evidence="6">
    <location>
        <begin position="342"/>
        <end position="396"/>
    </location>
</feature>
<dbReference type="Pfam" id="PF07690">
    <property type="entry name" value="MFS_1"/>
    <property type="match status" value="1"/>
</dbReference>
<keyword evidence="10" id="KW-1185">Reference proteome</keyword>
<dbReference type="InterPro" id="IPR020846">
    <property type="entry name" value="MFS_dom"/>
</dbReference>
<evidence type="ECO:0000313" key="10">
    <source>
        <dbReference type="Proteomes" id="UP000250266"/>
    </source>
</evidence>
<evidence type="ECO:0000256" key="3">
    <source>
        <dbReference type="ARBA" id="ARBA00022692"/>
    </source>
</evidence>
<evidence type="ECO:0000256" key="7">
    <source>
        <dbReference type="SAM" id="Phobius"/>
    </source>
</evidence>
<feature type="transmembrane region" description="Helical" evidence="7">
    <location>
        <begin position="477"/>
        <end position="501"/>
    </location>
</feature>
<keyword evidence="2" id="KW-0813">Transport</keyword>
<dbReference type="PANTHER" id="PTHR23502:SF4">
    <property type="entry name" value="MAJOR FACILITATOR SUPERFAMILY (MFS) PROFILE DOMAIN-CONTAINING PROTEIN-RELATED"/>
    <property type="match status" value="1"/>
</dbReference>
<feature type="transmembrane region" description="Helical" evidence="7">
    <location>
        <begin position="661"/>
        <end position="683"/>
    </location>
</feature>
<proteinExistence type="predicted"/>
<feature type="domain" description="Major facilitator superfamily (MFS) profile" evidence="8">
    <location>
        <begin position="123"/>
        <end position="684"/>
    </location>
</feature>
<dbReference type="GO" id="GO:0022857">
    <property type="term" value="F:transmembrane transporter activity"/>
    <property type="evidence" value="ECO:0007669"/>
    <property type="project" value="InterPro"/>
</dbReference>
<reference evidence="9 10" key="1">
    <citation type="journal article" date="2016" name="Nat. Commun.">
        <title>Ectomycorrhizal ecology is imprinted in the genome of the dominant symbiotic fungus Cenococcum geophilum.</title>
        <authorList>
            <consortium name="DOE Joint Genome Institute"/>
            <person name="Peter M."/>
            <person name="Kohler A."/>
            <person name="Ohm R.A."/>
            <person name="Kuo A."/>
            <person name="Krutzmann J."/>
            <person name="Morin E."/>
            <person name="Arend M."/>
            <person name="Barry K.W."/>
            <person name="Binder M."/>
            <person name="Choi C."/>
            <person name="Clum A."/>
            <person name="Copeland A."/>
            <person name="Grisel N."/>
            <person name="Haridas S."/>
            <person name="Kipfer T."/>
            <person name="LaButti K."/>
            <person name="Lindquist E."/>
            <person name="Lipzen A."/>
            <person name="Maire R."/>
            <person name="Meier B."/>
            <person name="Mihaltcheva S."/>
            <person name="Molinier V."/>
            <person name="Murat C."/>
            <person name="Poggeler S."/>
            <person name="Quandt C.A."/>
            <person name="Sperisen C."/>
            <person name="Tritt A."/>
            <person name="Tisserant E."/>
            <person name="Crous P.W."/>
            <person name="Henrissat B."/>
            <person name="Nehls U."/>
            <person name="Egli S."/>
            <person name="Spatafora J.W."/>
            <person name="Grigoriev I.V."/>
            <person name="Martin F.M."/>
        </authorList>
    </citation>
    <scope>NUCLEOTIDE SEQUENCE [LARGE SCALE GENOMIC DNA]</scope>
    <source>
        <strain evidence="9 10">CBS 459.81</strain>
    </source>
</reference>
<feature type="transmembrane region" description="Helical" evidence="7">
    <location>
        <begin position="189"/>
        <end position="210"/>
    </location>
</feature>
<feature type="transmembrane region" description="Helical" evidence="7">
    <location>
        <begin position="521"/>
        <end position="545"/>
    </location>
</feature>
<feature type="transmembrane region" description="Helical" evidence="7">
    <location>
        <begin position="222"/>
        <end position="241"/>
    </location>
</feature>
<dbReference type="PROSITE" id="PS50850">
    <property type="entry name" value="MFS"/>
    <property type="match status" value="1"/>
</dbReference>
<dbReference type="EMBL" id="KV744860">
    <property type="protein sequence ID" value="OCK83457.1"/>
    <property type="molecule type" value="Genomic_DNA"/>
</dbReference>
<gene>
    <name evidence="9" type="ORF">K432DRAFT_322192</name>
</gene>
<dbReference type="PANTHER" id="PTHR23502">
    <property type="entry name" value="MAJOR FACILITATOR SUPERFAMILY"/>
    <property type="match status" value="1"/>
</dbReference>
<sequence>MAALSLLKRMTRAPDVRMEELQQARSNRSKWSLGVLNDPEVDEVPGSILLLSEEHEHHEPLGLHHEDQERRASIFPSPYHPQILKKVVKKEKRTKDGKIVLSPQPEDTPNDPLNWSGIKRNIDLLSLGLFCCVGGGMTPILAAGFNDVATTFHTSVPKVALTTGLFMMGLGVGGALYSPTAIIYGKRPVYLFSCVLLIATSVWCALAKSYGSLLIARIVQGMAVSPVEVLPSATIVEIFFLHERASRIGIYEFLYLGGKNLIPLVGAAIVNSLGWRWIFWIVSMVAGLCLALLFFFVPETFWDRMPRRGSAFCRGSRRSNTAPVTLSAHIAAERVTEPVDCAPVGPLANSSKEENPDQSTVNDKSADNAVPLPTTKAARPEKTSNSEDSINPMSSIGPEKTVAFERGEKPAPEIQFQEHKHYRYFHIHQHHDQIHEPHIDYTEYYREHAPKTYIECLKIYNGTFSDVGWFKIFLRPFILYVYPSIVWSAVVYSLSIGWLIVVSETISIIYRNPKTYHFTSLQVGLIYVSPFIGGLLGTLGGGKVSDIMIKIMAKHNHGVYEPEFRLFMVIPVAISSGIGLMGFGWSAQDHDAWVVPTVFFGIIGFGCALGASTAVTFCVDSYRQYAGEALVTLNFSKNILHGLVFSFFVGEWVQSSGSKQVFCVIGGMHLAFLILTIPMFIFGKRCRMWTVRKNFLEKF</sequence>
<accession>A0A8E2EGB3</accession>
<dbReference type="InterPro" id="IPR036259">
    <property type="entry name" value="MFS_trans_sf"/>
</dbReference>
<feature type="transmembrane region" description="Helical" evidence="7">
    <location>
        <begin position="124"/>
        <end position="145"/>
    </location>
</feature>
<evidence type="ECO:0000256" key="2">
    <source>
        <dbReference type="ARBA" id="ARBA00022448"/>
    </source>
</evidence>
<feature type="transmembrane region" description="Helical" evidence="7">
    <location>
        <begin position="277"/>
        <end position="297"/>
    </location>
</feature>
<dbReference type="GO" id="GO:0005886">
    <property type="term" value="C:plasma membrane"/>
    <property type="evidence" value="ECO:0007669"/>
    <property type="project" value="TreeGrafter"/>
</dbReference>
<keyword evidence="5 7" id="KW-0472">Membrane</keyword>
<protein>
    <submittedName>
        <fullName evidence="9">MFS general substrate transporter</fullName>
    </submittedName>
</protein>
<feature type="transmembrane region" description="Helical" evidence="7">
    <location>
        <begin position="629"/>
        <end position="649"/>
    </location>
</feature>
<dbReference type="AlphaFoldDB" id="A0A8E2EGB3"/>
<dbReference type="InterPro" id="IPR011701">
    <property type="entry name" value="MFS"/>
</dbReference>
<dbReference type="Gene3D" id="1.20.1720.10">
    <property type="entry name" value="Multidrug resistance protein D"/>
    <property type="match status" value="1"/>
</dbReference>
<feature type="transmembrane region" description="Helical" evidence="7">
    <location>
        <begin position="566"/>
        <end position="587"/>
    </location>
</feature>
<feature type="transmembrane region" description="Helical" evidence="7">
    <location>
        <begin position="253"/>
        <end position="271"/>
    </location>
</feature>
<evidence type="ECO:0000256" key="1">
    <source>
        <dbReference type="ARBA" id="ARBA00004141"/>
    </source>
</evidence>
<dbReference type="Proteomes" id="UP000250266">
    <property type="component" value="Unassembled WGS sequence"/>
</dbReference>
<feature type="transmembrane region" description="Helical" evidence="7">
    <location>
        <begin position="157"/>
        <end position="177"/>
    </location>
</feature>
<dbReference type="FunFam" id="1.20.1250.20:FF:000396">
    <property type="entry name" value="MFS general substrate transporter"/>
    <property type="match status" value="1"/>
</dbReference>
<name>A0A8E2EGB3_9PEZI</name>
<dbReference type="FunFam" id="1.20.1720.10:FF:000009">
    <property type="entry name" value="MFS multidrug transporter"/>
    <property type="match status" value="1"/>
</dbReference>
<evidence type="ECO:0000256" key="6">
    <source>
        <dbReference type="SAM" id="MobiDB-lite"/>
    </source>
</evidence>
<evidence type="ECO:0000259" key="8">
    <source>
        <dbReference type="PROSITE" id="PS50850"/>
    </source>
</evidence>
<evidence type="ECO:0000256" key="4">
    <source>
        <dbReference type="ARBA" id="ARBA00022989"/>
    </source>
</evidence>
<dbReference type="Gene3D" id="1.20.1250.20">
    <property type="entry name" value="MFS general substrate transporter like domains"/>
    <property type="match status" value="1"/>
</dbReference>
<evidence type="ECO:0000256" key="5">
    <source>
        <dbReference type="ARBA" id="ARBA00023136"/>
    </source>
</evidence>